<reference evidence="7 8" key="1">
    <citation type="journal article" date="2018" name="G3 (Bethesda)">
        <title>A High-Quality Reference Genome for the Invasive Mosquitofish Gambusia affinis Using a Chicago Library.</title>
        <authorList>
            <person name="Hoffberg S.L."/>
            <person name="Troendle N.J."/>
            <person name="Glenn T.C."/>
            <person name="Mahmud O."/>
            <person name="Louha S."/>
            <person name="Chalopin D."/>
            <person name="Bennetzen J.L."/>
            <person name="Mauricio R."/>
        </authorList>
    </citation>
    <scope>NUCLEOTIDE SEQUENCE [LARGE SCALE GENOMIC DNA]</scope>
    <source>
        <strain evidence="7">NE01/NJP1002.9</strain>
        <tissue evidence="7">Muscle</tissue>
    </source>
</reference>
<feature type="region of interest" description="Disordered" evidence="6">
    <location>
        <begin position="312"/>
        <end position="332"/>
    </location>
</feature>
<dbReference type="NCBIfam" id="TIGR02727">
    <property type="entry name" value="MTHFS_bact"/>
    <property type="match status" value="1"/>
</dbReference>
<dbReference type="GO" id="GO:0005524">
    <property type="term" value="F:ATP binding"/>
    <property type="evidence" value="ECO:0007669"/>
    <property type="project" value="UniProtKB-KW"/>
</dbReference>
<dbReference type="InterPro" id="IPR037171">
    <property type="entry name" value="NagB/RpiA_transferase-like"/>
</dbReference>
<comment type="caution">
    <text evidence="7">The sequence shown here is derived from an EMBL/GenBank/DDBJ whole genome shotgun (WGS) entry which is preliminary data.</text>
</comment>
<dbReference type="PANTHER" id="PTHR23407:SF1">
    <property type="entry name" value="5-FORMYLTETRAHYDROFOLATE CYCLO-LIGASE"/>
    <property type="match status" value="1"/>
</dbReference>
<protein>
    <recommendedName>
        <fullName evidence="5">5-formyltetrahydrofolate cyclo-ligase</fullName>
        <ecNumber evidence="5">6.3.3.2</ecNumber>
    </recommendedName>
</protein>
<comment type="similarity">
    <text evidence="1">Belongs to the 5-formyltetrahydrofolate cyclo-ligase family.</text>
</comment>
<evidence type="ECO:0000256" key="1">
    <source>
        <dbReference type="ARBA" id="ARBA00010638"/>
    </source>
</evidence>
<dbReference type="PANTHER" id="PTHR23407">
    <property type="entry name" value="ATPASE INHIBITOR/5-FORMYLTETRAHYDROFOLATE CYCLO-LIGASE"/>
    <property type="match status" value="1"/>
</dbReference>
<gene>
    <name evidence="7" type="ORF">CCH79_00002122</name>
</gene>
<evidence type="ECO:0000256" key="5">
    <source>
        <dbReference type="ARBA" id="ARBA00038966"/>
    </source>
</evidence>
<accession>A0A315VI97</accession>
<evidence type="ECO:0000256" key="3">
    <source>
        <dbReference type="ARBA" id="ARBA00022840"/>
    </source>
</evidence>
<dbReference type="Gene3D" id="3.40.50.10420">
    <property type="entry name" value="NagB/RpiA/CoA transferase-like"/>
    <property type="match status" value="1"/>
</dbReference>
<dbReference type="FunFam" id="3.40.50.10420:FF:000007">
    <property type="entry name" value="5-formyltetrahydrofolate cyclo-ligase"/>
    <property type="match status" value="1"/>
</dbReference>
<evidence type="ECO:0000256" key="6">
    <source>
        <dbReference type="SAM" id="MobiDB-lite"/>
    </source>
</evidence>
<dbReference type="Pfam" id="PF01812">
    <property type="entry name" value="5-FTHF_cyc-lig"/>
    <property type="match status" value="1"/>
</dbReference>
<organism evidence="7 8">
    <name type="scientific">Gambusia affinis</name>
    <name type="common">Western mosquitofish</name>
    <name type="synonym">Heterandria affinis</name>
    <dbReference type="NCBI Taxonomy" id="33528"/>
    <lineage>
        <taxon>Eukaryota</taxon>
        <taxon>Metazoa</taxon>
        <taxon>Chordata</taxon>
        <taxon>Craniata</taxon>
        <taxon>Vertebrata</taxon>
        <taxon>Euteleostomi</taxon>
        <taxon>Actinopterygii</taxon>
        <taxon>Neopterygii</taxon>
        <taxon>Teleostei</taxon>
        <taxon>Neoteleostei</taxon>
        <taxon>Acanthomorphata</taxon>
        <taxon>Ovalentaria</taxon>
        <taxon>Atherinomorphae</taxon>
        <taxon>Cyprinodontiformes</taxon>
        <taxon>Poeciliidae</taxon>
        <taxon>Poeciliinae</taxon>
        <taxon>Gambusia</taxon>
    </lineage>
</organism>
<dbReference type="InterPro" id="IPR024185">
    <property type="entry name" value="FTHF_cligase-like_sf"/>
</dbReference>
<keyword evidence="2" id="KW-0547">Nucleotide-binding</keyword>
<dbReference type="EMBL" id="NHOQ01001678">
    <property type="protein sequence ID" value="PWA22802.1"/>
    <property type="molecule type" value="Genomic_DNA"/>
</dbReference>
<proteinExistence type="inferred from homology"/>
<dbReference type="GO" id="GO:0030272">
    <property type="term" value="F:5-formyltetrahydrofolate cyclo-ligase activity"/>
    <property type="evidence" value="ECO:0007669"/>
    <property type="project" value="UniProtKB-EC"/>
</dbReference>
<feature type="compositionally biased region" description="Basic and acidic residues" evidence="6">
    <location>
        <begin position="361"/>
        <end position="378"/>
    </location>
</feature>
<feature type="region of interest" description="Disordered" evidence="6">
    <location>
        <begin position="349"/>
        <end position="378"/>
    </location>
</feature>
<comment type="catalytic activity">
    <reaction evidence="4">
        <text>(6S)-5-formyl-5,6,7,8-tetrahydrofolate + ATP = (6R)-5,10-methenyltetrahydrofolate + ADP + phosphate</text>
        <dbReference type="Rhea" id="RHEA:10488"/>
        <dbReference type="ChEBI" id="CHEBI:30616"/>
        <dbReference type="ChEBI" id="CHEBI:43474"/>
        <dbReference type="ChEBI" id="CHEBI:57455"/>
        <dbReference type="ChEBI" id="CHEBI:57457"/>
        <dbReference type="ChEBI" id="CHEBI:456216"/>
        <dbReference type="EC" id="6.3.3.2"/>
    </reaction>
</comment>
<evidence type="ECO:0000313" key="7">
    <source>
        <dbReference type="EMBL" id="PWA22802.1"/>
    </source>
</evidence>
<dbReference type="SUPFAM" id="SSF100950">
    <property type="entry name" value="NagB/RpiA/CoA transferase-like"/>
    <property type="match status" value="1"/>
</dbReference>
<dbReference type="STRING" id="33528.ENSGAFP00000019667"/>
<dbReference type="EC" id="6.3.3.2" evidence="5"/>
<dbReference type="GO" id="GO:0005739">
    <property type="term" value="C:mitochondrion"/>
    <property type="evidence" value="ECO:0007669"/>
    <property type="project" value="TreeGrafter"/>
</dbReference>
<evidence type="ECO:0000313" key="8">
    <source>
        <dbReference type="Proteomes" id="UP000250572"/>
    </source>
</evidence>
<evidence type="ECO:0000256" key="4">
    <source>
        <dbReference type="ARBA" id="ARBA00036539"/>
    </source>
</evidence>
<dbReference type="GO" id="GO:0035999">
    <property type="term" value="P:tetrahydrofolate interconversion"/>
    <property type="evidence" value="ECO:0007669"/>
    <property type="project" value="TreeGrafter"/>
</dbReference>
<dbReference type="GO" id="GO:0009396">
    <property type="term" value="P:folic acid-containing compound biosynthetic process"/>
    <property type="evidence" value="ECO:0007669"/>
    <property type="project" value="TreeGrafter"/>
</dbReference>
<name>A0A315VI97_GAMAF</name>
<dbReference type="Proteomes" id="UP000250572">
    <property type="component" value="Unassembled WGS sequence"/>
</dbReference>
<evidence type="ECO:0000256" key="2">
    <source>
        <dbReference type="ARBA" id="ARBA00022741"/>
    </source>
</evidence>
<keyword evidence="8" id="KW-1185">Reference proteome</keyword>
<sequence length="378" mass="42340">MASKSTTFPFPSSPHCAPSTTVTLFWGSLGARSDTSCWTFSLGRFTTGSPFREAASLPLTLAILSSDAMLPSLLVLPRSLSAPREVLSSCAARTEDFPERMSLIESMAVLRASKQALRKDLKRRLSALSADEKQRQSLVLSRKLLKHPKYISSQRIAVFLSMDDEVSTEEIIRDIFKLGKSCFIPRYLSSSSHMDMLKINSLQDLEKLPLTSWNIRQPSDDCKSREEALSSGGLDLILMPGLGFDLNGGRLGRGKGFYDTYLRRCSEHPKGKPYTIALAFKEQLCQKVPVDSSDVLIDEVLYEEQFTPRRKLGASNPFSEENPEYHGNSTSTGTVSSFHMELLLHPATTNGIVDDTEDDDRLTRPLSFKERERWRRES</sequence>
<keyword evidence="3" id="KW-0067">ATP-binding</keyword>
<dbReference type="AlphaFoldDB" id="A0A315VI97"/>
<dbReference type="InterPro" id="IPR002698">
    <property type="entry name" value="FTHF_cligase"/>
</dbReference>